<organism evidence="8 9">
    <name type="scientific">Stieleria bergensis</name>
    <dbReference type="NCBI Taxonomy" id="2528025"/>
    <lineage>
        <taxon>Bacteria</taxon>
        <taxon>Pseudomonadati</taxon>
        <taxon>Planctomycetota</taxon>
        <taxon>Planctomycetia</taxon>
        <taxon>Pirellulales</taxon>
        <taxon>Pirellulaceae</taxon>
        <taxon>Stieleria</taxon>
    </lineage>
</organism>
<gene>
    <name evidence="8" type="primary">flgG_2</name>
    <name evidence="8" type="ORF">SV7mr_17600</name>
</gene>
<dbReference type="InterPro" id="IPR037925">
    <property type="entry name" value="FlgE/F/G-like"/>
</dbReference>
<keyword evidence="3 4" id="KW-0975">Bacterial flagellum</keyword>
<dbReference type="Pfam" id="PF06429">
    <property type="entry name" value="Flg_bbr_C"/>
    <property type="match status" value="1"/>
</dbReference>
<feature type="domain" description="Flagellar basal-body/hook protein C-terminal" evidence="6">
    <location>
        <begin position="197"/>
        <end position="227"/>
    </location>
</feature>
<feature type="domain" description="Flagellar hook protein FlgE/F/G-like D1" evidence="7">
    <location>
        <begin position="82"/>
        <end position="150"/>
    </location>
</feature>
<dbReference type="InterPro" id="IPR010930">
    <property type="entry name" value="Flg_bb/hook_C_dom"/>
</dbReference>
<evidence type="ECO:0000313" key="8">
    <source>
        <dbReference type="EMBL" id="QDT59253.1"/>
    </source>
</evidence>
<dbReference type="AlphaFoldDB" id="A0A517ST44"/>
<comment type="subcellular location">
    <subcellularLocation>
        <location evidence="1 4">Bacterial flagellum basal body</location>
    </subcellularLocation>
</comment>
<proteinExistence type="inferred from homology"/>
<dbReference type="PANTHER" id="PTHR30435:SF19">
    <property type="entry name" value="FLAGELLAR BASAL-BODY ROD PROTEIN FLGG"/>
    <property type="match status" value="1"/>
</dbReference>
<comment type="similarity">
    <text evidence="2 4">Belongs to the flagella basal body rod proteins family.</text>
</comment>
<dbReference type="InterPro" id="IPR020013">
    <property type="entry name" value="Flagellar_FlgE/F/G"/>
</dbReference>
<keyword evidence="8" id="KW-0282">Flagellum</keyword>
<evidence type="ECO:0000256" key="3">
    <source>
        <dbReference type="ARBA" id="ARBA00023143"/>
    </source>
</evidence>
<evidence type="ECO:0000259" key="7">
    <source>
        <dbReference type="Pfam" id="PF22692"/>
    </source>
</evidence>
<dbReference type="Proteomes" id="UP000315003">
    <property type="component" value="Chromosome"/>
</dbReference>
<evidence type="ECO:0000313" key="9">
    <source>
        <dbReference type="Proteomes" id="UP000315003"/>
    </source>
</evidence>
<evidence type="ECO:0000259" key="6">
    <source>
        <dbReference type="Pfam" id="PF06429"/>
    </source>
</evidence>
<dbReference type="GO" id="GO:0009425">
    <property type="term" value="C:bacterial-type flagellum basal body"/>
    <property type="evidence" value="ECO:0007669"/>
    <property type="project" value="UniProtKB-SubCell"/>
</dbReference>
<feature type="domain" description="Flagellar basal body rod protein N-terminal" evidence="5">
    <location>
        <begin position="5"/>
        <end position="33"/>
    </location>
</feature>
<dbReference type="NCBIfam" id="TIGR03506">
    <property type="entry name" value="FlgEFG_subfam"/>
    <property type="match status" value="1"/>
</dbReference>
<dbReference type="Pfam" id="PF22692">
    <property type="entry name" value="LlgE_F_G_D1"/>
    <property type="match status" value="1"/>
</dbReference>
<sequence>MFNGLYSGASAMNTLSQHQEIISSNLMHVNTPGHRRNIPAIRQRFDADAGRRGVALGPEVESVQRDFSAGRSVATGRALDVAIAGDGFFLYNNGGQEILSRNGRLYRNPNTNELVSEDGFAVQGRGGAISIPPDVATRSITINDDGTVSADGQELGQLRVVTAPNNQELEPIGTLGFMAPNAGMVDADTTLEQFHHELSNVQPVNELISLIVNTRQYEAMQRAARSIGDTLAEFIRS</sequence>
<dbReference type="InterPro" id="IPR053967">
    <property type="entry name" value="LlgE_F_G-like_D1"/>
</dbReference>
<evidence type="ECO:0000256" key="2">
    <source>
        <dbReference type="ARBA" id="ARBA00009677"/>
    </source>
</evidence>
<dbReference type="InterPro" id="IPR001444">
    <property type="entry name" value="Flag_bb_rod_N"/>
</dbReference>
<dbReference type="GO" id="GO:0071978">
    <property type="term" value="P:bacterial-type flagellum-dependent swarming motility"/>
    <property type="evidence" value="ECO:0007669"/>
    <property type="project" value="TreeGrafter"/>
</dbReference>
<reference evidence="8 9" key="1">
    <citation type="submission" date="2019-02" db="EMBL/GenBank/DDBJ databases">
        <title>Deep-cultivation of Planctomycetes and their phenomic and genomic characterization uncovers novel biology.</title>
        <authorList>
            <person name="Wiegand S."/>
            <person name="Jogler M."/>
            <person name="Boedeker C."/>
            <person name="Pinto D."/>
            <person name="Vollmers J."/>
            <person name="Rivas-Marin E."/>
            <person name="Kohn T."/>
            <person name="Peeters S.H."/>
            <person name="Heuer A."/>
            <person name="Rast P."/>
            <person name="Oberbeckmann S."/>
            <person name="Bunk B."/>
            <person name="Jeske O."/>
            <person name="Meyerdierks A."/>
            <person name="Storesund J.E."/>
            <person name="Kallscheuer N."/>
            <person name="Luecker S."/>
            <person name="Lage O.M."/>
            <person name="Pohl T."/>
            <person name="Merkel B.J."/>
            <person name="Hornburger P."/>
            <person name="Mueller R.-W."/>
            <person name="Bruemmer F."/>
            <person name="Labrenz M."/>
            <person name="Spormann A.M."/>
            <person name="Op den Camp H."/>
            <person name="Overmann J."/>
            <person name="Amann R."/>
            <person name="Jetten M.S.M."/>
            <person name="Mascher T."/>
            <person name="Medema M.H."/>
            <person name="Devos D.P."/>
            <person name="Kaster A.-K."/>
            <person name="Ovreas L."/>
            <person name="Rohde M."/>
            <person name="Galperin M.Y."/>
            <person name="Jogler C."/>
        </authorList>
    </citation>
    <scope>NUCLEOTIDE SEQUENCE [LARGE SCALE GENOMIC DNA]</scope>
    <source>
        <strain evidence="8 9">SV_7m_r</strain>
    </source>
</reference>
<name>A0A517ST44_9BACT</name>
<dbReference type="SUPFAM" id="SSF117143">
    <property type="entry name" value="Flagellar hook protein flgE"/>
    <property type="match status" value="1"/>
</dbReference>
<evidence type="ECO:0000259" key="5">
    <source>
        <dbReference type="Pfam" id="PF00460"/>
    </source>
</evidence>
<accession>A0A517ST44</accession>
<keyword evidence="8" id="KW-0966">Cell projection</keyword>
<dbReference type="Pfam" id="PF00460">
    <property type="entry name" value="Flg_bb_rod"/>
    <property type="match status" value="1"/>
</dbReference>
<keyword evidence="9" id="KW-1185">Reference proteome</keyword>
<keyword evidence="8" id="KW-0969">Cilium</keyword>
<evidence type="ECO:0000256" key="1">
    <source>
        <dbReference type="ARBA" id="ARBA00004117"/>
    </source>
</evidence>
<protein>
    <submittedName>
        <fullName evidence="8">Flagellar basal-body rod protein FlgG</fullName>
    </submittedName>
</protein>
<dbReference type="EMBL" id="CP036272">
    <property type="protein sequence ID" value="QDT59253.1"/>
    <property type="molecule type" value="Genomic_DNA"/>
</dbReference>
<evidence type="ECO:0000256" key="4">
    <source>
        <dbReference type="RuleBase" id="RU362116"/>
    </source>
</evidence>
<dbReference type="PANTHER" id="PTHR30435">
    <property type="entry name" value="FLAGELLAR PROTEIN"/>
    <property type="match status" value="1"/>
</dbReference>